<evidence type="ECO:0000256" key="1">
    <source>
        <dbReference type="ARBA" id="ARBA00004651"/>
    </source>
</evidence>
<dbReference type="GO" id="GO:0015031">
    <property type="term" value="P:protein transport"/>
    <property type="evidence" value="ECO:0007669"/>
    <property type="project" value="UniProtKB-KW"/>
</dbReference>
<dbReference type="Proteomes" id="UP000637359">
    <property type="component" value="Unassembled WGS sequence"/>
</dbReference>
<feature type="transmembrane region" description="Helical" evidence="8">
    <location>
        <begin position="156"/>
        <end position="178"/>
    </location>
</feature>
<comment type="caution">
    <text evidence="10">The sequence shown here is derived from an EMBL/GenBank/DDBJ whole genome shotgun (WGS) entry which is preliminary data.</text>
</comment>
<keyword evidence="6" id="KW-0813">Transport</keyword>
<protein>
    <submittedName>
        <fullName evidence="10">MotA/TolQ/ExbB proton channel family protein</fullName>
    </submittedName>
</protein>
<feature type="domain" description="MotA/TolQ/ExbB proton channel" evidence="9">
    <location>
        <begin position="107"/>
        <end position="180"/>
    </location>
</feature>
<keyword evidence="3 8" id="KW-0812">Transmembrane</keyword>
<sequence>MVQIILEIFTSKEKAEAILSSPLIELIFLMLILGFIISVLVHLIVFNKLKKLRNYFKETNRMDIEPLASFYQEFERRSQIESVAAETFVQERFSSWRIFGIPVVNLIKMIQMTVSVFILLGVLGTFIGLTISLGTINATGEQLVENIAAVLAGIDVAFYTSIAGMGFSLIMTILVKAFNTEHMLTDIMLKVESSLEGNDENSMGRLIQVSEMINQSIVQLQESNQQSLGNIERAFEGFQEYTTGLQQSAKDLAAFNDGLSKNLGEFHQLFNQMKEVTAGFSVGTARLNANFDSLFAYFNKVEEKNERIVKTVEGTYEQIKEASDTQKESLLHMKNVVSDLKDFTSSILLGQKTVGDSIGQIVNQSNQLVKRMDSHNKEFKQIFGNDLSSRLAGITTYLGELSREFDRLGESISGLPEALDVINHTQAEYKQLLTDRFEELKHFNRTFSNHLKEHTTESVAFERHLREVTKTFEQVSMKNNQLMQEIDSKISQMNQSYNHRENQMEASVTVLKDALTNYINNFEGSFGNRIDQVVRNISHSMDNTNEHIKREFMEIRRLNEQIQQTNGQNLQHILQELGREMQALIRQLSVVSQQGPSRPPGIGMNQNGY</sequence>
<feature type="coiled-coil region" evidence="7">
    <location>
        <begin position="541"/>
        <end position="594"/>
    </location>
</feature>
<proteinExistence type="inferred from homology"/>
<dbReference type="EMBL" id="JACOOL010000007">
    <property type="protein sequence ID" value="MBC5637353.1"/>
    <property type="molecule type" value="Genomic_DNA"/>
</dbReference>
<feature type="transmembrane region" description="Helical" evidence="8">
    <location>
        <begin position="26"/>
        <end position="46"/>
    </location>
</feature>
<evidence type="ECO:0000313" key="10">
    <source>
        <dbReference type="EMBL" id="MBC5637353.1"/>
    </source>
</evidence>
<name>A0A923L6C6_9BACI</name>
<dbReference type="GO" id="GO:0005886">
    <property type="term" value="C:plasma membrane"/>
    <property type="evidence" value="ECO:0007669"/>
    <property type="project" value="UniProtKB-SubCell"/>
</dbReference>
<keyword evidence="4 8" id="KW-1133">Transmembrane helix</keyword>
<evidence type="ECO:0000256" key="3">
    <source>
        <dbReference type="ARBA" id="ARBA00022692"/>
    </source>
</evidence>
<evidence type="ECO:0000256" key="4">
    <source>
        <dbReference type="ARBA" id="ARBA00022989"/>
    </source>
</evidence>
<reference evidence="10" key="1">
    <citation type="submission" date="2020-08" db="EMBL/GenBank/DDBJ databases">
        <title>Genome public.</title>
        <authorList>
            <person name="Liu C."/>
            <person name="Sun Q."/>
        </authorList>
    </citation>
    <scope>NUCLEOTIDE SEQUENCE</scope>
    <source>
        <strain evidence="10">BX22</strain>
    </source>
</reference>
<evidence type="ECO:0000313" key="11">
    <source>
        <dbReference type="Proteomes" id="UP000637359"/>
    </source>
</evidence>
<evidence type="ECO:0000259" key="9">
    <source>
        <dbReference type="Pfam" id="PF01618"/>
    </source>
</evidence>
<feature type="transmembrane region" description="Helical" evidence="8">
    <location>
        <begin position="116"/>
        <end position="136"/>
    </location>
</feature>
<accession>A0A923L6C6</accession>
<keyword evidence="11" id="KW-1185">Reference proteome</keyword>
<dbReference type="Pfam" id="PF01618">
    <property type="entry name" value="MotA_ExbB"/>
    <property type="match status" value="1"/>
</dbReference>
<evidence type="ECO:0000256" key="5">
    <source>
        <dbReference type="ARBA" id="ARBA00023136"/>
    </source>
</evidence>
<comment type="subcellular location">
    <subcellularLocation>
        <location evidence="1">Cell membrane</location>
        <topology evidence="1">Multi-pass membrane protein</topology>
    </subcellularLocation>
    <subcellularLocation>
        <location evidence="6">Membrane</location>
        <topology evidence="6">Multi-pass membrane protein</topology>
    </subcellularLocation>
</comment>
<organism evidence="10 11">
    <name type="scientific">Ornithinibacillus hominis</name>
    <dbReference type="NCBI Taxonomy" id="2763055"/>
    <lineage>
        <taxon>Bacteria</taxon>
        <taxon>Bacillati</taxon>
        <taxon>Bacillota</taxon>
        <taxon>Bacilli</taxon>
        <taxon>Bacillales</taxon>
        <taxon>Bacillaceae</taxon>
        <taxon>Ornithinibacillus</taxon>
    </lineage>
</organism>
<evidence type="ECO:0000256" key="6">
    <source>
        <dbReference type="RuleBase" id="RU004057"/>
    </source>
</evidence>
<gene>
    <name evidence="10" type="ORF">H8S33_11105</name>
</gene>
<dbReference type="AlphaFoldDB" id="A0A923L6C6"/>
<keyword evidence="6" id="KW-0653">Protein transport</keyword>
<evidence type="ECO:0000256" key="7">
    <source>
        <dbReference type="SAM" id="Coils"/>
    </source>
</evidence>
<evidence type="ECO:0000256" key="8">
    <source>
        <dbReference type="SAM" id="Phobius"/>
    </source>
</evidence>
<keyword evidence="2" id="KW-1003">Cell membrane</keyword>
<keyword evidence="7" id="KW-0175">Coiled coil</keyword>
<comment type="similarity">
    <text evidence="6">Belongs to the exbB/tolQ family.</text>
</comment>
<evidence type="ECO:0000256" key="2">
    <source>
        <dbReference type="ARBA" id="ARBA00022475"/>
    </source>
</evidence>
<keyword evidence="5 8" id="KW-0472">Membrane</keyword>
<dbReference type="InterPro" id="IPR002898">
    <property type="entry name" value="MotA_ExbB_proton_chnl"/>
</dbReference>
<dbReference type="RefSeq" id="WP_186870062.1">
    <property type="nucleotide sequence ID" value="NZ_JACOOL010000007.1"/>
</dbReference>